<name>A0AAW2HEY4_9NEOP</name>
<protein>
    <recommendedName>
        <fullName evidence="2">DUF4802 domain-containing protein</fullName>
    </recommendedName>
</protein>
<feature type="region of interest" description="Disordered" evidence="1">
    <location>
        <begin position="154"/>
        <end position="179"/>
    </location>
</feature>
<gene>
    <name evidence="3" type="ORF">PYX00_010342</name>
</gene>
<reference evidence="3" key="1">
    <citation type="journal article" date="2024" name="Gigascience">
        <title>Chromosome-level genome of the poultry shaft louse Menopon gallinae provides insight into the host-switching and adaptive evolution of parasitic lice.</title>
        <authorList>
            <person name="Xu Y."/>
            <person name="Ma L."/>
            <person name="Liu S."/>
            <person name="Liang Y."/>
            <person name="Liu Q."/>
            <person name="He Z."/>
            <person name="Tian L."/>
            <person name="Duan Y."/>
            <person name="Cai W."/>
            <person name="Li H."/>
            <person name="Song F."/>
        </authorList>
    </citation>
    <scope>NUCLEOTIDE SEQUENCE</scope>
    <source>
        <strain evidence="3">Cailab_2023a</strain>
    </source>
</reference>
<dbReference type="InterPro" id="IPR032061">
    <property type="entry name" value="DUF4802"/>
</dbReference>
<dbReference type="EMBL" id="JARGDH010000005">
    <property type="protein sequence ID" value="KAL0268370.1"/>
    <property type="molecule type" value="Genomic_DNA"/>
</dbReference>
<evidence type="ECO:0000256" key="1">
    <source>
        <dbReference type="SAM" id="MobiDB-lite"/>
    </source>
</evidence>
<comment type="caution">
    <text evidence="3">The sequence shown here is derived from an EMBL/GenBank/DDBJ whole genome shotgun (WGS) entry which is preliminary data.</text>
</comment>
<feature type="compositionally biased region" description="Polar residues" evidence="1">
    <location>
        <begin position="169"/>
        <end position="178"/>
    </location>
</feature>
<organism evidence="3">
    <name type="scientific">Menopon gallinae</name>
    <name type="common">poultry shaft louse</name>
    <dbReference type="NCBI Taxonomy" id="328185"/>
    <lineage>
        <taxon>Eukaryota</taxon>
        <taxon>Metazoa</taxon>
        <taxon>Ecdysozoa</taxon>
        <taxon>Arthropoda</taxon>
        <taxon>Hexapoda</taxon>
        <taxon>Insecta</taxon>
        <taxon>Pterygota</taxon>
        <taxon>Neoptera</taxon>
        <taxon>Paraneoptera</taxon>
        <taxon>Psocodea</taxon>
        <taxon>Troctomorpha</taxon>
        <taxon>Phthiraptera</taxon>
        <taxon>Amblycera</taxon>
        <taxon>Menoponidae</taxon>
        <taxon>Menopon</taxon>
    </lineage>
</organism>
<accession>A0AAW2HEY4</accession>
<evidence type="ECO:0000259" key="2">
    <source>
        <dbReference type="Pfam" id="PF16060"/>
    </source>
</evidence>
<sequence length="258" mass="28073">MSDENEDQSVETFKKCNPILRTINGSVPDLSDIPDADADSVEGDPVDTTSIDNCFIDNASVDTVSTDNCIQDSLSINNSSINISIDLHDASESTLDIQEITQSILDLEGTQISPNSSGLGYGATEFQRLNQVPSSPPPSYEHVLAETRLAQQVSLEQSQASSSESVSSKVNSTVTSPTEPRKGIEIMHKSHKEFYRAVAKQWGITCKMSDHCRCLDCQSMYFDCEYDQNEQEKTDGGLGAGTPMFISEVMHGSACVLL</sequence>
<evidence type="ECO:0000313" key="3">
    <source>
        <dbReference type="EMBL" id="KAL0268370.1"/>
    </source>
</evidence>
<dbReference type="Pfam" id="PF16060">
    <property type="entry name" value="DUF4802"/>
    <property type="match status" value="1"/>
</dbReference>
<dbReference type="AlphaFoldDB" id="A0AAW2HEY4"/>
<proteinExistence type="predicted"/>
<feature type="domain" description="DUF4802" evidence="2">
    <location>
        <begin position="189"/>
        <end position="253"/>
    </location>
</feature>
<feature type="compositionally biased region" description="Low complexity" evidence="1">
    <location>
        <begin position="154"/>
        <end position="168"/>
    </location>
</feature>